<accession>A0A7S4DFI4</accession>
<keyword evidence="2" id="KW-0456">Lyase</keyword>
<dbReference type="PROSITE" id="PS00166">
    <property type="entry name" value="ENOYL_COA_HYDRATASE"/>
    <property type="match status" value="1"/>
</dbReference>
<proteinExistence type="inferred from homology"/>
<evidence type="ECO:0000256" key="1">
    <source>
        <dbReference type="ARBA" id="ARBA00005254"/>
    </source>
</evidence>
<name>A0A7S4DFI4_9EUKA</name>
<dbReference type="InterPro" id="IPR014748">
    <property type="entry name" value="Enoyl-CoA_hydra_C"/>
</dbReference>
<evidence type="ECO:0000256" key="2">
    <source>
        <dbReference type="ARBA" id="ARBA00023239"/>
    </source>
</evidence>
<dbReference type="Gene3D" id="1.10.12.10">
    <property type="entry name" value="Lyase 2-enoyl-coa Hydratase, Chain A, domain 2"/>
    <property type="match status" value="1"/>
</dbReference>
<dbReference type="Gene3D" id="3.90.226.10">
    <property type="entry name" value="2-enoyl-CoA Hydratase, Chain A, domain 1"/>
    <property type="match status" value="1"/>
</dbReference>
<sequence>MKDMDFFTAFTRDHLNILEEVIAQSKIPTVAAVNGYALGGGCELAMMCDIIYASEKAKFGQPEITLGTIPGAGGTQRLTRAIGKSKAMELILAGGMITAKEALATGLISRVCKPEELVPQALELAKKIAKFSRPVLMLAKKAVLAAFNTPLDQGLTVERHIFHSTFGLHDQGEGMGAFSEKRKPSFKDK</sequence>
<dbReference type="GO" id="GO:0016836">
    <property type="term" value="F:hydro-lyase activity"/>
    <property type="evidence" value="ECO:0007669"/>
    <property type="project" value="UniProtKB-ARBA"/>
</dbReference>
<evidence type="ECO:0008006" key="5">
    <source>
        <dbReference type="Google" id="ProtNLM"/>
    </source>
</evidence>
<dbReference type="Pfam" id="PF00378">
    <property type="entry name" value="ECH_1"/>
    <property type="match status" value="1"/>
</dbReference>
<evidence type="ECO:0000313" key="4">
    <source>
        <dbReference type="EMBL" id="CAE0646258.1"/>
    </source>
</evidence>
<organism evidence="4">
    <name type="scientific">Lotharella globosa</name>
    <dbReference type="NCBI Taxonomy" id="91324"/>
    <lineage>
        <taxon>Eukaryota</taxon>
        <taxon>Sar</taxon>
        <taxon>Rhizaria</taxon>
        <taxon>Cercozoa</taxon>
        <taxon>Chlorarachniophyceae</taxon>
        <taxon>Lotharella</taxon>
    </lineage>
</organism>
<reference evidence="4" key="1">
    <citation type="submission" date="2021-01" db="EMBL/GenBank/DDBJ databases">
        <authorList>
            <person name="Corre E."/>
            <person name="Pelletier E."/>
            <person name="Niang G."/>
            <person name="Scheremetjew M."/>
            <person name="Finn R."/>
            <person name="Kale V."/>
            <person name="Holt S."/>
            <person name="Cochrane G."/>
            <person name="Meng A."/>
            <person name="Brown T."/>
            <person name="Cohen L."/>
        </authorList>
    </citation>
    <scope>NUCLEOTIDE SEQUENCE</scope>
    <source>
        <strain evidence="4">CCCM811</strain>
    </source>
</reference>
<dbReference type="CDD" id="cd06558">
    <property type="entry name" value="crotonase-like"/>
    <property type="match status" value="1"/>
</dbReference>
<dbReference type="InterPro" id="IPR001753">
    <property type="entry name" value="Enoyl-CoA_hydra/iso"/>
</dbReference>
<gene>
    <name evidence="4" type="ORF">LGLO00237_LOCUS1736</name>
</gene>
<comment type="similarity">
    <text evidence="1 3">Belongs to the enoyl-CoA hydratase/isomerase family.</text>
</comment>
<dbReference type="PANTHER" id="PTHR11941:SF54">
    <property type="entry name" value="ENOYL-COA HYDRATASE, MITOCHONDRIAL"/>
    <property type="match status" value="1"/>
</dbReference>
<evidence type="ECO:0000256" key="3">
    <source>
        <dbReference type="RuleBase" id="RU003707"/>
    </source>
</evidence>
<dbReference type="PANTHER" id="PTHR11941">
    <property type="entry name" value="ENOYL-COA HYDRATASE-RELATED"/>
    <property type="match status" value="1"/>
</dbReference>
<dbReference type="GO" id="GO:0006635">
    <property type="term" value="P:fatty acid beta-oxidation"/>
    <property type="evidence" value="ECO:0007669"/>
    <property type="project" value="TreeGrafter"/>
</dbReference>
<dbReference type="FunFam" id="1.10.12.10:FF:000001">
    <property type="entry name" value="Probable enoyl-CoA hydratase, mitochondrial"/>
    <property type="match status" value="1"/>
</dbReference>
<dbReference type="SUPFAM" id="SSF52096">
    <property type="entry name" value="ClpP/crotonase"/>
    <property type="match status" value="1"/>
</dbReference>
<dbReference type="AlphaFoldDB" id="A0A7S4DFI4"/>
<protein>
    <recommendedName>
        <fullName evidence="5">Enoyl-CoA hydratase</fullName>
    </recommendedName>
</protein>
<dbReference type="EMBL" id="HBIV01002541">
    <property type="protein sequence ID" value="CAE0646258.1"/>
    <property type="molecule type" value="Transcribed_RNA"/>
</dbReference>
<dbReference type="GO" id="GO:0005739">
    <property type="term" value="C:mitochondrion"/>
    <property type="evidence" value="ECO:0007669"/>
    <property type="project" value="TreeGrafter"/>
</dbReference>
<dbReference type="InterPro" id="IPR018376">
    <property type="entry name" value="Enoyl-CoA_hyd/isom_CS"/>
</dbReference>
<dbReference type="InterPro" id="IPR029045">
    <property type="entry name" value="ClpP/crotonase-like_dom_sf"/>
</dbReference>